<keyword evidence="2" id="KW-1185">Reference proteome</keyword>
<evidence type="ECO:0000313" key="1">
    <source>
        <dbReference type="EMBL" id="KAK3608739.1"/>
    </source>
</evidence>
<dbReference type="EMBL" id="JAEAOA010001378">
    <property type="protein sequence ID" value="KAK3608739.1"/>
    <property type="molecule type" value="Genomic_DNA"/>
</dbReference>
<reference evidence="1" key="1">
    <citation type="journal article" date="2021" name="Genome Biol. Evol.">
        <title>A High-Quality Reference Genome for a Parasitic Bivalve with Doubly Uniparental Inheritance (Bivalvia: Unionida).</title>
        <authorList>
            <person name="Smith C.H."/>
        </authorList>
    </citation>
    <scope>NUCLEOTIDE SEQUENCE</scope>
    <source>
        <strain evidence="1">CHS0354</strain>
    </source>
</reference>
<organism evidence="1 2">
    <name type="scientific">Potamilus streckersoni</name>
    <dbReference type="NCBI Taxonomy" id="2493646"/>
    <lineage>
        <taxon>Eukaryota</taxon>
        <taxon>Metazoa</taxon>
        <taxon>Spiralia</taxon>
        <taxon>Lophotrochozoa</taxon>
        <taxon>Mollusca</taxon>
        <taxon>Bivalvia</taxon>
        <taxon>Autobranchia</taxon>
        <taxon>Heteroconchia</taxon>
        <taxon>Palaeoheterodonta</taxon>
        <taxon>Unionida</taxon>
        <taxon>Unionoidea</taxon>
        <taxon>Unionidae</taxon>
        <taxon>Ambleminae</taxon>
        <taxon>Lampsilini</taxon>
        <taxon>Potamilus</taxon>
    </lineage>
</organism>
<name>A0AAE0TEA7_9BIVA</name>
<gene>
    <name evidence="1" type="ORF">CHS0354_022667</name>
</gene>
<reference evidence="1" key="2">
    <citation type="journal article" date="2021" name="Genome Biol. Evol.">
        <title>Developing a high-quality reference genome for a parasitic bivalve with doubly uniparental inheritance (Bivalvia: Unionida).</title>
        <authorList>
            <person name="Smith C.H."/>
        </authorList>
    </citation>
    <scope>NUCLEOTIDE SEQUENCE</scope>
    <source>
        <strain evidence="1">CHS0354</strain>
        <tissue evidence="1">Mantle</tissue>
    </source>
</reference>
<comment type="caution">
    <text evidence="1">The sequence shown here is derived from an EMBL/GenBank/DDBJ whole genome shotgun (WGS) entry which is preliminary data.</text>
</comment>
<accession>A0AAE0TEA7</accession>
<proteinExistence type="predicted"/>
<reference evidence="1" key="3">
    <citation type="submission" date="2023-05" db="EMBL/GenBank/DDBJ databases">
        <authorList>
            <person name="Smith C.H."/>
        </authorList>
    </citation>
    <scope>NUCLEOTIDE SEQUENCE</scope>
    <source>
        <strain evidence="1">CHS0354</strain>
        <tissue evidence="1">Mantle</tissue>
    </source>
</reference>
<sequence length="105" mass="12299">MKQPFIFSVNDQRKVTLKPDICRITHVFSIGLPTTFLLCKYFFLQFFRVAVLKRSDSQCTGPLNFQIKPPILISKNDTCLACQQKIDFSYKKWKCIFKKLNTIIT</sequence>
<evidence type="ECO:0000313" key="2">
    <source>
        <dbReference type="Proteomes" id="UP001195483"/>
    </source>
</evidence>
<dbReference type="AlphaFoldDB" id="A0AAE0TEA7"/>
<protein>
    <submittedName>
        <fullName evidence="1">Uncharacterized protein</fullName>
    </submittedName>
</protein>
<dbReference type="Proteomes" id="UP001195483">
    <property type="component" value="Unassembled WGS sequence"/>
</dbReference>